<dbReference type="Pfam" id="PF13649">
    <property type="entry name" value="Methyltransf_25"/>
    <property type="match status" value="1"/>
</dbReference>
<dbReference type="GO" id="GO:0008168">
    <property type="term" value="F:methyltransferase activity"/>
    <property type="evidence" value="ECO:0007669"/>
    <property type="project" value="UniProtKB-KW"/>
</dbReference>
<reference evidence="2 3" key="1">
    <citation type="submission" date="2019-02" db="EMBL/GenBank/DDBJ databases">
        <title>Pedobacter sp. nov., a novel speices isolated from soil of pinguins habitat in Antarcitica.</title>
        <authorList>
            <person name="He R.-H."/>
        </authorList>
    </citation>
    <scope>NUCLEOTIDE SEQUENCE [LARGE SCALE GENOMIC DNA]</scope>
    <source>
        <strain evidence="2 3">E01020</strain>
    </source>
</reference>
<comment type="caution">
    <text evidence="2">The sequence shown here is derived from an EMBL/GenBank/DDBJ whole genome shotgun (WGS) entry which is preliminary data.</text>
</comment>
<keyword evidence="3" id="KW-1185">Reference proteome</keyword>
<name>A0A4R5MI70_9SPHI</name>
<dbReference type="AlphaFoldDB" id="A0A4R5MI70"/>
<dbReference type="EMBL" id="SJCY01000011">
    <property type="protein sequence ID" value="TDG35248.1"/>
    <property type="molecule type" value="Genomic_DNA"/>
</dbReference>
<sequence>MPNTKERSDEPELMDDFALEGETLREALDKIASINTFLGGNKVTLNGVKSLINGCDAEQNITIADIGCGNGDMLRALADYATKNSLNFTLIGVDANAYTIKHAESLSLNYKNISYQCVDIFGDEFKAEVIDIFVCTLTLHHFKDDEILNLVKYFHDKAKIGVVINDLHRSNLAYYLFEVICFVFRLNSMSRQDGLVSILRGFKKADLVRYSKKLNFKSFSIHWKWAFRYQWIIKST</sequence>
<dbReference type="CDD" id="cd02440">
    <property type="entry name" value="AdoMet_MTases"/>
    <property type="match status" value="1"/>
</dbReference>
<accession>A0A4R5MI70</accession>
<dbReference type="RefSeq" id="WP_133263381.1">
    <property type="nucleotide sequence ID" value="NZ_SJCY01000011.1"/>
</dbReference>
<dbReference type="SUPFAM" id="SSF53335">
    <property type="entry name" value="S-adenosyl-L-methionine-dependent methyltransferases"/>
    <property type="match status" value="1"/>
</dbReference>
<feature type="domain" description="Methyltransferase" evidence="1">
    <location>
        <begin position="63"/>
        <end position="155"/>
    </location>
</feature>
<dbReference type="Gene3D" id="3.40.50.150">
    <property type="entry name" value="Vaccinia Virus protein VP39"/>
    <property type="match status" value="1"/>
</dbReference>
<keyword evidence="2" id="KW-0808">Transferase</keyword>
<keyword evidence="2" id="KW-0489">Methyltransferase</keyword>
<proteinExistence type="predicted"/>
<organism evidence="2 3">
    <name type="scientific">Pedobacter changchengzhani</name>
    <dbReference type="NCBI Taxonomy" id="2529274"/>
    <lineage>
        <taxon>Bacteria</taxon>
        <taxon>Pseudomonadati</taxon>
        <taxon>Bacteroidota</taxon>
        <taxon>Sphingobacteriia</taxon>
        <taxon>Sphingobacteriales</taxon>
        <taxon>Sphingobacteriaceae</taxon>
        <taxon>Pedobacter</taxon>
    </lineage>
</organism>
<evidence type="ECO:0000259" key="1">
    <source>
        <dbReference type="Pfam" id="PF13649"/>
    </source>
</evidence>
<evidence type="ECO:0000313" key="2">
    <source>
        <dbReference type="EMBL" id="TDG35248.1"/>
    </source>
</evidence>
<dbReference type="GO" id="GO:0032259">
    <property type="term" value="P:methylation"/>
    <property type="evidence" value="ECO:0007669"/>
    <property type="project" value="UniProtKB-KW"/>
</dbReference>
<dbReference type="OrthoDB" id="9800454at2"/>
<protein>
    <submittedName>
        <fullName evidence="2">Methyltransferase domain-containing protein</fullName>
    </submittedName>
</protein>
<gene>
    <name evidence="2" type="ORF">EZJ43_14205</name>
</gene>
<dbReference type="InterPro" id="IPR041698">
    <property type="entry name" value="Methyltransf_25"/>
</dbReference>
<evidence type="ECO:0000313" key="3">
    <source>
        <dbReference type="Proteomes" id="UP000295668"/>
    </source>
</evidence>
<dbReference type="InterPro" id="IPR029063">
    <property type="entry name" value="SAM-dependent_MTases_sf"/>
</dbReference>
<dbReference type="Proteomes" id="UP000295668">
    <property type="component" value="Unassembled WGS sequence"/>
</dbReference>